<dbReference type="CDD" id="cd21546">
    <property type="entry name" value="SPOC_FPA-like"/>
    <property type="match status" value="1"/>
</dbReference>
<dbReference type="GO" id="GO:0003723">
    <property type="term" value="F:RNA binding"/>
    <property type="evidence" value="ECO:0000318"/>
    <property type="project" value="GO_Central"/>
</dbReference>
<feature type="compositionally biased region" description="Low complexity" evidence="5">
    <location>
        <begin position="647"/>
        <end position="658"/>
    </location>
</feature>
<evidence type="ECO:0000256" key="3">
    <source>
        <dbReference type="ARBA" id="ARBA00023242"/>
    </source>
</evidence>
<dbReference type="PROSITE" id="PS50102">
    <property type="entry name" value="RRM"/>
    <property type="match status" value="1"/>
</dbReference>
<dbReference type="HOGENOM" id="CLU_017876_0_0_1"/>
<dbReference type="PANTHER" id="PTHR23189">
    <property type="entry name" value="RNA RECOGNITION MOTIF-CONTAINING"/>
    <property type="match status" value="1"/>
</dbReference>
<dbReference type="AlphaFoldDB" id="U5DCD3"/>
<dbReference type="OMA" id="WHNIPFE"/>
<evidence type="ECO:0000256" key="2">
    <source>
        <dbReference type="ARBA" id="ARBA00022884"/>
    </source>
</evidence>
<dbReference type="InterPro" id="IPR035979">
    <property type="entry name" value="RBD_domain_sf"/>
</dbReference>
<feature type="compositionally biased region" description="Basic and acidic residues" evidence="5">
    <location>
        <begin position="625"/>
        <end position="637"/>
    </location>
</feature>
<organism evidence="7 8">
    <name type="scientific">Amborella trichopoda</name>
    <dbReference type="NCBI Taxonomy" id="13333"/>
    <lineage>
        <taxon>Eukaryota</taxon>
        <taxon>Viridiplantae</taxon>
        <taxon>Streptophyta</taxon>
        <taxon>Embryophyta</taxon>
        <taxon>Tracheophyta</taxon>
        <taxon>Spermatophyta</taxon>
        <taxon>Magnoliopsida</taxon>
        <taxon>Amborellales</taxon>
        <taxon>Amborellaceae</taxon>
        <taxon>Amborella</taxon>
    </lineage>
</organism>
<dbReference type="Gramene" id="ERN19072">
    <property type="protein sequence ID" value="ERN19072"/>
    <property type="gene ID" value="AMTR_s00061p00105530"/>
</dbReference>
<evidence type="ECO:0000313" key="8">
    <source>
        <dbReference type="Proteomes" id="UP000017836"/>
    </source>
</evidence>
<name>U5DCD3_AMBTC</name>
<feature type="region of interest" description="Disordered" evidence="5">
    <location>
        <begin position="179"/>
        <end position="229"/>
    </location>
</feature>
<evidence type="ECO:0000256" key="4">
    <source>
        <dbReference type="PROSITE-ProRule" id="PRU00176"/>
    </source>
</evidence>
<feature type="compositionally biased region" description="Polar residues" evidence="5">
    <location>
        <begin position="675"/>
        <end position="714"/>
    </location>
</feature>
<dbReference type="InterPro" id="IPR000504">
    <property type="entry name" value="RRM_dom"/>
</dbReference>
<sequence length="841" mass="93750">MAFVDFERTDAAVAAIASLNRRRIGRQELRIDFVKPQSEKQERSLSSFSRGDEYLPNRMEHHSSEMRDLSLRNPSMLGNRSGPPSDKYRGDKSEDPSEVLWIGFPSHFNIDEMILRRAFSPYGEIEKVTTFPGRSYAFVQYRSIAAACRAKEDLHGKLFNDPRVHICFAKSEIGPIEHAKKSTSAPLPPANKSYGNSGPSGRLIENPHHDRNFWPSSNGDFRTPSPRVSSFEKIRPVGSASSAGFAFEQNRLRRFESDKGKAEDAYEPPDRRPQSNSRFEDSWDLPDVDVLLRETKKPRAGSLLHEKELPEYPFTDIGPKKMQFGPRQYFPALSGHEGFDKKLELGYFGTKHGEGHSENMNRPSLERDEHWRNHDNFEARSSPMTLKPAQHDQLTPDAHQSPLDEAWKWNGTIAKGGTPVCRARCFPVGRALDVMLPEYLNCTARTGLDMLAKHFYQAASVGVVFFVPESDGDIMLYNEFMHYLGERERAAVAKLGEKTTLFLVPPSDFSEKVLKVPGKMSISGVILKFDHTSSNFGPQDALEAMNSKLLPFVHGDGLAIGEDTSYHRPRSPEALASYMGRNKSNLYTEPQHSSSSFPSLHMPEGLSGSYNPGHAPGSFSLSTKRTFENFSEDRYDPLPHQSHTQLSSWSSRQMQNSSPRNINEEHLRQPAVVDGNTSSSHYIPATPSTSLAGSNAMSQQEMKLPQPSSTSTLPLQPGQIAQLASLLAQQNPSGHLPNISTQDNRSPKDSFKLSEEKKPSGLQTYGYASSQSLDSQFGNLKQQAPKAPLLSNTETQNQSSDPQSQSTDKEDMDGDPQKRLQATLQLAAALLQQIQQQAKGA</sequence>
<dbReference type="eggNOG" id="KOG0118">
    <property type="taxonomic scope" value="Eukaryota"/>
</dbReference>
<evidence type="ECO:0000259" key="6">
    <source>
        <dbReference type="PROSITE" id="PS50102"/>
    </source>
</evidence>
<evidence type="ECO:0000256" key="5">
    <source>
        <dbReference type="SAM" id="MobiDB-lite"/>
    </source>
</evidence>
<dbReference type="InterPro" id="IPR012677">
    <property type="entry name" value="Nucleotide-bd_a/b_plait_sf"/>
</dbReference>
<keyword evidence="3" id="KW-0539">Nucleus</keyword>
<feature type="region of interest" description="Disordered" evidence="5">
    <location>
        <begin position="256"/>
        <end position="281"/>
    </location>
</feature>
<feature type="compositionally biased region" description="Polar residues" evidence="5">
    <location>
        <begin position="790"/>
        <end position="806"/>
    </location>
</feature>
<evidence type="ECO:0000256" key="1">
    <source>
        <dbReference type="ARBA" id="ARBA00004123"/>
    </source>
</evidence>
<feature type="compositionally biased region" description="Basic and acidic residues" evidence="5">
    <location>
        <begin position="61"/>
        <end position="70"/>
    </location>
</feature>
<feature type="domain" description="RRM" evidence="6">
    <location>
        <begin position="98"/>
        <end position="171"/>
    </location>
</feature>
<dbReference type="SUPFAM" id="SSF54928">
    <property type="entry name" value="RNA-binding domain, RBD"/>
    <property type="match status" value="2"/>
</dbReference>
<protein>
    <recommendedName>
        <fullName evidence="6">RRM domain-containing protein</fullName>
    </recommendedName>
</protein>
<reference evidence="8" key="1">
    <citation type="journal article" date="2013" name="Science">
        <title>The Amborella genome and the evolution of flowering plants.</title>
        <authorList>
            <consortium name="Amborella Genome Project"/>
        </authorList>
    </citation>
    <scope>NUCLEOTIDE SEQUENCE [LARGE SCALE GENOMIC DNA]</scope>
</reference>
<dbReference type="STRING" id="13333.U5DCD3"/>
<dbReference type="Pfam" id="PF00076">
    <property type="entry name" value="RRM_1"/>
    <property type="match status" value="1"/>
</dbReference>
<keyword evidence="2 4" id="KW-0694">RNA-binding</keyword>
<feature type="compositionally biased region" description="Polar residues" evidence="5">
    <location>
        <begin position="585"/>
        <end position="598"/>
    </location>
</feature>
<keyword evidence="8" id="KW-1185">Reference proteome</keyword>
<evidence type="ECO:0000313" key="7">
    <source>
        <dbReference type="EMBL" id="ERN19072.1"/>
    </source>
</evidence>
<dbReference type="Gene3D" id="3.30.70.330">
    <property type="match status" value="2"/>
</dbReference>
<proteinExistence type="predicted"/>
<feature type="region of interest" description="Disordered" evidence="5">
    <location>
        <begin position="61"/>
        <end position="92"/>
    </location>
</feature>
<dbReference type="Pfam" id="PF07744">
    <property type="entry name" value="SPOC"/>
    <property type="match status" value="1"/>
</dbReference>
<dbReference type="GO" id="GO:0005634">
    <property type="term" value="C:nucleus"/>
    <property type="evidence" value="ECO:0007669"/>
    <property type="project" value="UniProtKB-SubCell"/>
</dbReference>
<dbReference type="EMBL" id="KI392075">
    <property type="protein sequence ID" value="ERN19072.1"/>
    <property type="molecule type" value="Genomic_DNA"/>
</dbReference>
<comment type="subcellular location">
    <subcellularLocation>
        <location evidence="1">Nucleus</location>
    </subcellularLocation>
</comment>
<accession>U5DCD3</accession>
<feature type="region of interest" description="Disordered" evidence="5">
    <location>
        <begin position="731"/>
        <end position="821"/>
    </location>
</feature>
<dbReference type="Proteomes" id="UP000017836">
    <property type="component" value="Unassembled WGS sequence"/>
</dbReference>
<dbReference type="CDD" id="cd00590">
    <property type="entry name" value="RRM_SF"/>
    <property type="match status" value="1"/>
</dbReference>
<feature type="compositionally biased region" description="Basic and acidic residues" evidence="5">
    <location>
        <begin position="745"/>
        <end position="759"/>
    </location>
</feature>
<feature type="region of interest" description="Disordered" evidence="5">
    <location>
        <begin position="585"/>
        <end position="715"/>
    </location>
</feature>
<gene>
    <name evidence="7" type="ORF">AMTR_s00061p00105530</name>
</gene>
<dbReference type="SMART" id="SM00360">
    <property type="entry name" value="RRM"/>
    <property type="match status" value="1"/>
</dbReference>
<dbReference type="InterPro" id="IPR012921">
    <property type="entry name" value="SPOC_C"/>
</dbReference>
<dbReference type="FunFam" id="3.30.70.330:FF:000522">
    <property type="entry name" value="RNA recognition motif (RRM)-containing protein"/>
    <property type="match status" value="1"/>
</dbReference>
<feature type="compositionally biased region" description="Polar residues" evidence="5">
    <location>
        <begin position="761"/>
        <end position="782"/>
    </location>
</feature>